<gene>
    <name evidence="2" type="ORF">WKW80_34790</name>
</gene>
<keyword evidence="3" id="KW-1185">Reference proteome</keyword>
<comment type="caution">
    <text evidence="2">The sequence shown here is derived from an EMBL/GenBank/DDBJ whole genome shotgun (WGS) entry which is preliminary data.</text>
</comment>
<dbReference type="EMBL" id="JBBKZV010000051">
    <property type="protein sequence ID" value="MEJ8827100.1"/>
    <property type="molecule type" value="Genomic_DNA"/>
</dbReference>
<dbReference type="Proteomes" id="UP001363010">
    <property type="component" value="Unassembled WGS sequence"/>
</dbReference>
<keyword evidence="2" id="KW-0378">Hydrolase</keyword>
<name>A0ABU8WAX1_9BURK</name>
<dbReference type="Gene3D" id="3.90.79.10">
    <property type="entry name" value="Nucleoside Triphosphate Pyrophosphohydrolase"/>
    <property type="match status" value="1"/>
</dbReference>
<feature type="domain" description="Nudix hydrolase" evidence="1">
    <location>
        <begin position="84"/>
        <end position="148"/>
    </location>
</feature>
<reference evidence="2 3" key="1">
    <citation type="submission" date="2024-03" db="EMBL/GenBank/DDBJ databases">
        <title>Novel species of the genus Variovorax.</title>
        <authorList>
            <person name="Liu Q."/>
            <person name="Xin Y.-H."/>
        </authorList>
    </citation>
    <scope>NUCLEOTIDE SEQUENCE [LARGE SCALE GENOMIC DNA]</scope>
    <source>
        <strain evidence="2 3">KACC 18501</strain>
    </source>
</reference>
<evidence type="ECO:0000259" key="1">
    <source>
        <dbReference type="Pfam" id="PF00293"/>
    </source>
</evidence>
<dbReference type="Pfam" id="PF00293">
    <property type="entry name" value="NUDIX"/>
    <property type="match status" value="1"/>
</dbReference>
<evidence type="ECO:0000313" key="2">
    <source>
        <dbReference type="EMBL" id="MEJ8827100.1"/>
    </source>
</evidence>
<dbReference type="CDD" id="cd02883">
    <property type="entry name" value="NUDIX_Hydrolase"/>
    <property type="match status" value="1"/>
</dbReference>
<proteinExistence type="predicted"/>
<dbReference type="SUPFAM" id="SSF55811">
    <property type="entry name" value="Nudix"/>
    <property type="match status" value="1"/>
</dbReference>
<dbReference type="InterPro" id="IPR000086">
    <property type="entry name" value="NUDIX_hydrolase_dom"/>
</dbReference>
<dbReference type="RefSeq" id="WP_340368130.1">
    <property type="nucleotide sequence ID" value="NZ_JBBKZV010000051.1"/>
</dbReference>
<accession>A0ABU8WAX1</accession>
<dbReference type="GO" id="GO:0016787">
    <property type="term" value="F:hydrolase activity"/>
    <property type="evidence" value="ECO:0007669"/>
    <property type="project" value="UniProtKB-KW"/>
</dbReference>
<sequence>MTAFHPRLDDAGQPVSILHPSVATPAAAWADPSAVVVVVPDGEAPAALNGVPVAPWQPPADWWDAEAARRPVAEPPFAPPAGLAPAAGVVLLEPDGRVWLAQPSNGFGGVAHVVPKGRHDAGLLAAAAMREAWEELGLVTRLTGHLIDLARTMTFTRYYVGRRIGGHPGAMGWESQASILCPIARLHELLTRPHDGPLVAAILAHRE</sequence>
<dbReference type="EC" id="3.6.-.-" evidence="2"/>
<dbReference type="InterPro" id="IPR015797">
    <property type="entry name" value="NUDIX_hydrolase-like_dom_sf"/>
</dbReference>
<protein>
    <submittedName>
        <fullName evidence="2">NUDIX hydrolase</fullName>
        <ecNumber evidence="2">3.6.-.-</ecNumber>
    </submittedName>
</protein>
<evidence type="ECO:0000313" key="3">
    <source>
        <dbReference type="Proteomes" id="UP001363010"/>
    </source>
</evidence>
<organism evidence="2 3">
    <name type="scientific">Variovorax humicola</name>
    <dbReference type="NCBI Taxonomy" id="1769758"/>
    <lineage>
        <taxon>Bacteria</taxon>
        <taxon>Pseudomonadati</taxon>
        <taxon>Pseudomonadota</taxon>
        <taxon>Betaproteobacteria</taxon>
        <taxon>Burkholderiales</taxon>
        <taxon>Comamonadaceae</taxon>
        <taxon>Variovorax</taxon>
    </lineage>
</organism>